<dbReference type="Proteomes" id="UP000075321">
    <property type="component" value="Unassembled WGS sequence"/>
</dbReference>
<feature type="transmembrane region" description="Helical" evidence="6">
    <location>
        <begin position="105"/>
        <end position="138"/>
    </location>
</feature>
<dbReference type="PANTHER" id="PTHR43124:SF3">
    <property type="entry name" value="CHLORAMPHENICOL EFFLUX PUMP RV0191"/>
    <property type="match status" value="1"/>
</dbReference>
<comment type="subcellular location">
    <subcellularLocation>
        <location evidence="1">Cell membrane</location>
        <topology evidence="1">Multi-pass membrane protein</topology>
    </subcellularLocation>
</comment>
<feature type="transmembrane region" description="Helical" evidence="6">
    <location>
        <begin position="159"/>
        <end position="180"/>
    </location>
</feature>
<evidence type="ECO:0000256" key="6">
    <source>
        <dbReference type="SAM" id="Phobius"/>
    </source>
</evidence>
<dbReference type="PROSITE" id="PS50850">
    <property type="entry name" value="MFS"/>
    <property type="match status" value="1"/>
</dbReference>
<keyword evidence="2" id="KW-1003">Cell membrane</keyword>
<evidence type="ECO:0000313" key="9">
    <source>
        <dbReference type="Proteomes" id="UP000075321"/>
    </source>
</evidence>
<gene>
    <name evidence="8" type="primary">nanT_1</name>
    <name evidence="8" type="ORF">HAPAU_06270</name>
</gene>
<name>A0A151AHX3_9EURY</name>
<keyword evidence="9" id="KW-1185">Reference proteome</keyword>
<dbReference type="InterPro" id="IPR011701">
    <property type="entry name" value="MFS"/>
</dbReference>
<dbReference type="Gene3D" id="1.20.1250.20">
    <property type="entry name" value="MFS general substrate transporter like domains"/>
    <property type="match status" value="2"/>
</dbReference>
<protein>
    <submittedName>
        <fullName evidence="8">Putative sialic acid transporter</fullName>
    </submittedName>
</protein>
<dbReference type="InterPro" id="IPR050189">
    <property type="entry name" value="MFS_Efflux_Transporters"/>
</dbReference>
<dbReference type="InterPro" id="IPR036259">
    <property type="entry name" value="MFS_trans_sf"/>
</dbReference>
<accession>A0A151AHX3</accession>
<feature type="domain" description="Major facilitator superfamily (MFS) profile" evidence="7">
    <location>
        <begin position="32"/>
        <end position="411"/>
    </location>
</feature>
<dbReference type="GO" id="GO:0005886">
    <property type="term" value="C:plasma membrane"/>
    <property type="evidence" value="ECO:0007669"/>
    <property type="project" value="UniProtKB-SubCell"/>
</dbReference>
<evidence type="ECO:0000256" key="2">
    <source>
        <dbReference type="ARBA" id="ARBA00022475"/>
    </source>
</evidence>
<dbReference type="EMBL" id="LTAZ01000002">
    <property type="protein sequence ID" value="KYH27175.1"/>
    <property type="molecule type" value="Genomic_DNA"/>
</dbReference>
<evidence type="ECO:0000259" key="7">
    <source>
        <dbReference type="PROSITE" id="PS50850"/>
    </source>
</evidence>
<feature type="transmembrane region" description="Helical" evidence="6">
    <location>
        <begin position="235"/>
        <end position="257"/>
    </location>
</feature>
<proteinExistence type="predicted"/>
<evidence type="ECO:0000313" key="8">
    <source>
        <dbReference type="EMBL" id="KYH27175.1"/>
    </source>
</evidence>
<feature type="transmembrane region" description="Helical" evidence="6">
    <location>
        <begin position="390"/>
        <end position="408"/>
    </location>
</feature>
<reference evidence="8 9" key="1">
    <citation type="submission" date="2016-02" db="EMBL/GenBank/DDBJ databases">
        <title>Genome sequence of Halalkalicoccus paucihalophilus DSM 24557.</title>
        <authorList>
            <person name="Poehlein A."/>
            <person name="Daniel R."/>
        </authorList>
    </citation>
    <scope>NUCLEOTIDE SEQUENCE [LARGE SCALE GENOMIC DNA]</scope>
    <source>
        <strain evidence="8 9">DSM 24557</strain>
    </source>
</reference>
<feature type="transmembrane region" description="Helical" evidence="6">
    <location>
        <begin position="186"/>
        <end position="206"/>
    </location>
</feature>
<dbReference type="Pfam" id="PF07690">
    <property type="entry name" value="MFS_1"/>
    <property type="match status" value="1"/>
</dbReference>
<evidence type="ECO:0000256" key="3">
    <source>
        <dbReference type="ARBA" id="ARBA00022692"/>
    </source>
</evidence>
<dbReference type="PATRIC" id="fig|1008153.3.peg.629"/>
<feature type="transmembrane region" description="Helical" evidence="6">
    <location>
        <begin position="302"/>
        <end position="320"/>
    </location>
</feature>
<dbReference type="SUPFAM" id="SSF103473">
    <property type="entry name" value="MFS general substrate transporter"/>
    <property type="match status" value="1"/>
</dbReference>
<evidence type="ECO:0000256" key="1">
    <source>
        <dbReference type="ARBA" id="ARBA00004651"/>
    </source>
</evidence>
<evidence type="ECO:0000256" key="4">
    <source>
        <dbReference type="ARBA" id="ARBA00022989"/>
    </source>
</evidence>
<feature type="transmembrane region" description="Helical" evidence="6">
    <location>
        <begin position="32"/>
        <end position="51"/>
    </location>
</feature>
<sequence>MRPLGVGLTVQSAGTTALRTLARDLWSGGRGWILLGVAGGWFLSLGVRLVFPALLPYIRTEFSLGLTTAGLLITVLWVAYALGQFPGGVIGDRLGEGNALVVSTLVSGTMIAVVAVSNTALILFLATALFGFSTALFGPARFTILSGIYDERDGTAIGLTLAVGEAGNAILPVVAGLLAATVSWRLGFGMTVPLFFLMTVVLYRVVPGKLTEESAVDSLSIGTLKYVGRGIAERSILIVTGVHVFLFFVYQGFTGFYPTYLVEMKGLSPSLAAGLFGLFFASGVAVQPIAGASGDRFGTRPTLYVVIAITTLGLAALPFIEGFTGLVIVTIVASSLLGVTPLTQTFLVNALPEDMKGSGLGLLRTGHIALGATGPLVVGVVADLNYFDGAFLGLAVLSAAGIALTALVPDD</sequence>
<feature type="transmembrane region" description="Helical" evidence="6">
    <location>
        <begin position="63"/>
        <end position="85"/>
    </location>
</feature>
<keyword evidence="5 6" id="KW-0472">Membrane</keyword>
<dbReference type="AlphaFoldDB" id="A0A151AHX3"/>
<feature type="transmembrane region" description="Helical" evidence="6">
    <location>
        <begin position="362"/>
        <end position="384"/>
    </location>
</feature>
<dbReference type="InterPro" id="IPR020846">
    <property type="entry name" value="MFS_dom"/>
</dbReference>
<feature type="transmembrane region" description="Helical" evidence="6">
    <location>
        <begin position="269"/>
        <end position="290"/>
    </location>
</feature>
<evidence type="ECO:0000256" key="5">
    <source>
        <dbReference type="ARBA" id="ARBA00023136"/>
    </source>
</evidence>
<dbReference type="GO" id="GO:0022857">
    <property type="term" value="F:transmembrane transporter activity"/>
    <property type="evidence" value="ECO:0007669"/>
    <property type="project" value="InterPro"/>
</dbReference>
<dbReference type="PANTHER" id="PTHR43124">
    <property type="entry name" value="PURINE EFFLUX PUMP PBUE"/>
    <property type="match status" value="1"/>
</dbReference>
<organism evidence="8 9">
    <name type="scientific">Halalkalicoccus paucihalophilus</name>
    <dbReference type="NCBI Taxonomy" id="1008153"/>
    <lineage>
        <taxon>Archaea</taxon>
        <taxon>Methanobacteriati</taxon>
        <taxon>Methanobacteriota</taxon>
        <taxon>Stenosarchaea group</taxon>
        <taxon>Halobacteria</taxon>
        <taxon>Halobacteriales</taxon>
        <taxon>Halococcaceae</taxon>
        <taxon>Halalkalicoccus</taxon>
    </lineage>
</organism>
<comment type="caution">
    <text evidence="8">The sequence shown here is derived from an EMBL/GenBank/DDBJ whole genome shotgun (WGS) entry which is preliminary data.</text>
</comment>
<keyword evidence="3 6" id="KW-0812">Transmembrane</keyword>
<feature type="transmembrane region" description="Helical" evidence="6">
    <location>
        <begin position="326"/>
        <end position="350"/>
    </location>
</feature>
<keyword evidence="4 6" id="KW-1133">Transmembrane helix</keyword>